<dbReference type="Proteomes" id="UP000554965">
    <property type="component" value="Unassembled WGS sequence"/>
</dbReference>
<evidence type="ECO:0000313" key="3">
    <source>
        <dbReference type="Proteomes" id="UP000554965"/>
    </source>
</evidence>
<feature type="region of interest" description="Disordered" evidence="1">
    <location>
        <begin position="114"/>
        <end position="142"/>
    </location>
</feature>
<reference evidence="2 3" key="1">
    <citation type="submission" date="2017-10" db="EMBL/GenBank/DDBJ databases">
        <authorList>
            <consortium name="Urmite Genomes"/>
        </authorList>
    </citation>
    <scope>NUCLEOTIDE SEQUENCE [LARGE SCALE GENOMIC DNA]</scope>
    <source>
        <strain evidence="2 3">FB-527</strain>
    </source>
</reference>
<organism evidence="2 3">
    <name type="scientific">Mycobacterium simulans</name>
    <dbReference type="NCBI Taxonomy" id="627089"/>
    <lineage>
        <taxon>Bacteria</taxon>
        <taxon>Bacillati</taxon>
        <taxon>Actinomycetota</taxon>
        <taxon>Actinomycetes</taxon>
        <taxon>Mycobacteriales</taxon>
        <taxon>Mycobacteriaceae</taxon>
        <taxon>Mycobacterium</taxon>
    </lineage>
</organism>
<comment type="caution">
    <text evidence="2">The sequence shown here is derived from an EMBL/GenBank/DDBJ whole genome shotgun (WGS) entry which is preliminary data.</text>
</comment>
<accession>A0A7Z7N994</accession>
<name>A0A7Z7N994_9MYCO</name>
<proteinExistence type="predicted"/>
<protein>
    <recommendedName>
        <fullName evidence="4">Scaffolding protein</fullName>
    </recommendedName>
</protein>
<dbReference type="EMBL" id="OCTY01000002">
    <property type="protein sequence ID" value="SOJ53581.1"/>
    <property type="molecule type" value="Genomic_DNA"/>
</dbReference>
<evidence type="ECO:0008006" key="4">
    <source>
        <dbReference type="Google" id="ProtNLM"/>
    </source>
</evidence>
<sequence>MTLESGAQIDGEPQTAAPEGDDTGVQKPGNKEARYRVERNEAREALAAAQSQIAALQAREVERLAGGHLSAPRDLLTLSGKTLADLLTDDGDVDPDKVEAVAVEVLAARPGLRPNARLIDPTQGHGSPPGKGHPSFVDLLRA</sequence>
<evidence type="ECO:0000256" key="1">
    <source>
        <dbReference type="SAM" id="MobiDB-lite"/>
    </source>
</evidence>
<dbReference type="RefSeq" id="WP_186241798.1">
    <property type="nucleotide sequence ID" value="NZ_OCTY01000002.1"/>
</dbReference>
<gene>
    <name evidence="2" type="ORF">MSIMFB_01081</name>
</gene>
<feature type="compositionally biased region" description="Low complexity" evidence="1">
    <location>
        <begin position="124"/>
        <end position="135"/>
    </location>
</feature>
<dbReference type="AlphaFoldDB" id="A0A7Z7N994"/>
<evidence type="ECO:0000313" key="2">
    <source>
        <dbReference type="EMBL" id="SOJ53581.1"/>
    </source>
</evidence>
<feature type="region of interest" description="Disordered" evidence="1">
    <location>
        <begin position="1"/>
        <end position="36"/>
    </location>
</feature>
<keyword evidence="3" id="KW-1185">Reference proteome</keyword>